<gene>
    <name evidence="2" type="ORF">H9874_00545</name>
</gene>
<accession>A0A9D1U7N8</accession>
<dbReference type="EMBL" id="DXGI01000018">
    <property type="protein sequence ID" value="HIW77622.1"/>
    <property type="molecule type" value="Genomic_DNA"/>
</dbReference>
<protein>
    <submittedName>
        <fullName evidence="2">Uncharacterized protein</fullName>
    </submittedName>
</protein>
<name>A0A9D1U7N8_9BACT</name>
<reference evidence="2" key="1">
    <citation type="journal article" date="2021" name="PeerJ">
        <title>Extensive microbial diversity within the chicken gut microbiome revealed by metagenomics and culture.</title>
        <authorList>
            <person name="Gilroy R."/>
            <person name="Ravi A."/>
            <person name="Getino M."/>
            <person name="Pursley I."/>
            <person name="Horton D.L."/>
            <person name="Alikhan N.F."/>
            <person name="Baker D."/>
            <person name="Gharbi K."/>
            <person name="Hall N."/>
            <person name="Watson M."/>
            <person name="Adriaenssens E.M."/>
            <person name="Foster-Nyarko E."/>
            <person name="Jarju S."/>
            <person name="Secka A."/>
            <person name="Antonio M."/>
            <person name="Oren A."/>
            <person name="Chaudhuri R.R."/>
            <person name="La Ragione R."/>
            <person name="Hildebrand F."/>
            <person name="Pallen M.J."/>
        </authorList>
    </citation>
    <scope>NUCLEOTIDE SEQUENCE</scope>
    <source>
        <strain evidence="2">ChiSxjej5B17-1746</strain>
    </source>
</reference>
<reference evidence="2" key="2">
    <citation type="submission" date="2021-04" db="EMBL/GenBank/DDBJ databases">
        <authorList>
            <person name="Gilroy R."/>
        </authorList>
    </citation>
    <scope>NUCLEOTIDE SEQUENCE</scope>
    <source>
        <strain evidence="2">ChiSxjej5B17-1746</strain>
    </source>
</reference>
<proteinExistence type="predicted"/>
<comment type="caution">
    <text evidence="2">The sequence shown here is derived from an EMBL/GenBank/DDBJ whole genome shotgun (WGS) entry which is preliminary data.</text>
</comment>
<feature type="region of interest" description="Disordered" evidence="1">
    <location>
        <begin position="124"/>
        <end position="143"/>
    </location>
</feature>
<organism evidence="2 3">
    <name type="scientific">Candidatus Bilophila faecipullorum</name>
    <dbReference type="NCBI Taxonomy" id="2838482"/>
    <lineage>
        <taxon>Bacteria</taxon>
        <taxon>Pseudomonadati</taxon>
        <taxon>Thermodesulfobacteriota</taxon>
        <taxon>Desulfovibrionia</taxon>
        <taxon>Desulfovibrionales</taxon>
        <taxon>Desulfovibrionaceae</taxon>
        <taxon>Bilophila</taxon>
    </lineage>
</organism>
<dbReference type="AlphaFoldDB" id="A0A9D1U7N8"/>
<dbReference type="Proteomes" id="UP000824264">
    <property type="component" value="Unassembled WGS sequence"/>
</dbReference>
<evidence type="ECO:0000313" key="3">
    <source>
        <dbReference type="Proteomes" id="UP000824264"/>
    </source>
</evidence>
<evidence type="ECO:0000256" key="1">
    <source>
        <dbReference type="SAM" id="MobiDB-lite"/>
    </source>
</evidence>
<sequence>MKKVKNSLKAVVRMPSVFLHRTAGRLCPALKCYFVRSVHRHVGLSNLLHKLVGKPPLDAPRYEECSPLFACLAADCRLNAKRAIKFAINTAKRHPALYGRVKGFLQRFPGLSNRIRRTYHQVPQAPQYAPQPEASAGEGPALPKHLDTSYEETLFLQLKALMQDRRK</sequence>
<evidence type="ECO:0000313" key="2">
    <source>
        <dbReference type="EMBL" id="HIW77622.1"/>
    </source>
</evidence>
<feature type="compositionally biased region" description="Low complexity" evidence="1">
    <location>
        <begin position="124"/>
        <end position="136"/>
    </location>
</feature>